<organism evidence="2 3">
    <name type="scientific">Prunus dulcis</name>
    <name type="common">Almond</name>
    <name type="synonym">Amygdalus dulcis</name>
    <dbReference type="NCBI Taxonomy" id="3755"/>
    <lineage>
        <taxon>Eukaryota</taxon>
        <taxon>Viridiplantae</taxon>
        <taxon>Streptophyta</taxon>
        <taxon>Embryophyta</taxon>
        <taxon>Tracheophyta</taxon>
        <taxon>Spermatophyta</taxon>
        <taxon>Magnoliopsida</taxon>
        <taxon>eudicotyledons</taxon>
        <taxon>Gunneridae</taxon>
        <taxon>Pentapetalae</taxon>
        <taxon>rosids</taxon>
        <taxon>fabids</taxon>
        <taxon>Rosales</taxon>
        <taxon>Rosaceae</taxon>
        <taxon>Amygdaloideae</taxon>
        <taxon>Amygdaleae</taxon>
        <taxon>Prunus</taxon>
    </lineage>
</organism>
<name>A0AAD4UWD7_PRUDU</name>
<dbReference type="EMBL" id="JAJFAZ020000008">
    <property type="protein sequence ID" value="KAI5314220.1"/>
    <property type="molecule type" value="Genomic_DNA"/>
</dbReference>
<dbReference type="Proteomes" id="UP001054821">
    <property type="component" value="Chromosome 8"/>
</dbReference>
<evidence type="ECO:0000259" key="1">
    <source>
        <dbReference type="Pfam" id="PF03108"/>
    </source>
</evidence>
<dbReference type="AlphaFoldDB" id="A0AAD4UWD7"/>
<dbReference type="Pfam" id="PF03108">
    <property type="entry name" value="DBD_Tnp_Mut"/>
    <property type="match status" value="1"/>
</dbReference>
<reference evidence="2 3" key="1">
    <citation type="journal article" date="2022" name="G3 (Bethesda)">
        <title>Whole-genome sequence and methylome profiling of the almond [Prunus dulcis (Mill.) D.A. Webb] cultivar 'Nonpareil'.</title>
        <authorList>
            <person name="D'Amico-Willman K.M."/>
            <person name="Ouma W.Z."/>
            <person name="Meulia T."/>
            <person name="Sideli G.M."/>
            <person name="Gradziel T.M."/>
            <person name="Fresnedo-Ramirez J."/>
        </authorList>
    </citation>
    <scope>NUCLEOTIDE SEQUENCE [LARGE SCALE GENOMIC DNA]</scope>
    <source>
        <strain evidence="2">Clone GOH B32 T37-40</strain>
    </source>
</reference>
<keyword evidence="3" id="KW-1185">Reference proteome</keyword>
<evidence type="ECO:0000313" key="2">
    <source>
        <dbReference type="EMBL" id="KAI5314220.1"/>
    </source>
</evidence>
<gene>
    <name evidence="2" type="ORF">L3X38_043396</name>
</gene>
<comment type="caution">
    <text evidence="2">The sequence shown here is derived from an EMBL/GenBank/DDBJ whole genome shotgun (WGS) entry which is preliminary data.</text>
</comment>
<evidence type="ECO:0000313" key="3">
    <source>
        <dbReference type="Proteomes" id="UP001054821"/>
    </source>
</evidence>
<feature type="domain" description="Transposase MuDR plant" evidence="1">
    <location>
        <begin position="69"/>
        <end position="106"/>
    </location>
</feature>
<protein>
    <recommendedName>
        <fullName evidence="1">Transposase MuDR plant domain-containing protein</fullName>
    </recommendedName>
</protein>
<accession>A0AAD4UWD7</accession>
<proteinExistence type="predicted"/>
<sequence length="148" mass="16922">MYLLQPEHPSSPASICSSMGITSIDNPGIYLGLPSIWGRSKKSALGFIRERIKKRLEGWESSSLSLGSYECQVVKNDKFRLSVKCKEDCKWRLYASLMQGENTYQIKSYTPKHSCSKGFHNKNITSTFLSQRYMSRIKDDPKIKKTTL</sequence>
<dbReference type="InterPro" id="IPR004332">
    <property type="entry name" value="Transposase_MuDR"/>
</dbReference>